<proteinExistence type="predicted"/>
<dbReference type="Gene3D" id="3.40.50.450">
    <property type="match status" value="1"/>
</dbReference>
<evidence type="ECO:0000313" key="1">
    <source>
        <dbReference type="EMBL" id="SCE66524.1"/>
    </source>
</evidence>
<name>A0A1C5ABK5_MICEC</name>
<gene>
    <name evidence="1" type="ORF">GA0070618_0004</name>
    <name evidence="2" type="ORF">GA0070618_6674</name>
</gene>
<evidence type="ECO:0008006" key="4">
    <source>
        <dbReference type="Google" id="ProtNLM"/>
    </source>
</evidence>
<dbReference type="Proteomes" id="UP000198253">
    <property type="component" value="Chromosome I"/>
</dbReference>
<dbReference type="AlphaFoldDB" id="A0A1C5ABK5"/>
<evidence type="ECO:0000313" key="3">
    <source>
        <dbReference type="Proteomes" id="UP000198253"/>
    </source>
</evidence>
<dbReference type="EMBL" id="LT607413">
    <property type="protein sequence ID" value="SCF42539.1"/>
    <property type="molecule type" value="Genomic_DNA"/>
</dbReference>
<sequence length="123" mass="12570">MSDGKRASREGVPLAGLAGLAGRRVYLLGSAAGTPAERSRRFSAVACALAGAGFDVVMPGWTHPETQNADDLLSVVDDDVSALASADVVVALPGSESLWEYTMAGLLGVPVVPSVECTLLRSA</sequence>
<protein>
    <recommendedName>
        <fullName evidence="4">Nucleoside 2-deoxyribosyltransferase</fullName>
    </recommendedName>
</protein>
<reference evidence="3" key="2">
    <citation type="submission" date="2016-06" db="EMBL/GenBank/DDBJ databases">
        <authorList>
            <person name="Varghese N."/>
            <person name="Submissions Spin"/>
        </authorList>
    </citation>
    <scope>NUCLEOTIDE SEQUENCE [LARGE SCALE GENOMIC DNA]</scope>
    <source>
        <strain evidence="3">DSM 43816</strain>
    </source>
</reference>
<accession>A0A1C5ABK5</accession>
<dbReference type="EMBL" id="LT607413">
    <property type="protein sequence ID" value="SCE66524.1"/>
    <property type="molecule type" value="Genomic_DNA"/>
</dbReference>
<evidence type="ECO:0000313" key="2">
    <source>
        <dbReference type="EMBL" id="SCF42539.1"/>
    </source>
</evidence>
<organism evidence="2 3">
    <name type="scientific">Micromonospora echinospora</name>
    <name type="common">Micromonospora purpurea</name>
    <dbReference type="NCBI Taxonomy" id="1877"/>
    <lineage>
        <taxon>Bacteria</taxon>
        <taxon>Bacillati</taxon>
        <taxon>Actinomycetota</taxon>
        <taxon>Actinomycetes</taxon>
        <taxon>Micromonosporales</taxon>
        <taxon>Micromonosporaceae</taxon>
        <taxon>Micromonospora</taxon>
    </lineage>
</organism>
<dbReference type="RefSeq" id="WP_088979777.1">
    <property type="nucleotide sequence ID" value="NZ_LT607413.1"/>
</dbReference>
<reference evidence="2" key="1">
    <citation type="submission" date="2016-06" db="EMBL/GenBank/DDBJ databases">
        <authorList>
            <person name="Kjaerup R.B."/>
            <person name="Dalgaard T.S."/>
            <person name="Juul-Madsen H.R."/>
        </authorList>
    </citation>
    <scope>NUCLEOTIDE SEQUENCE [LARGE SCALE GENOMIC DNA]</scope>
    <source>
        <strain evidence="2">DSM 43816</strain>
    </source>
</reference>
<keyword evidence="3" id="KW-1185">Reference proteome</keyword>